<sequence length="253" mass="28952">MKSNKILVVFVTLFFLTTVGSVSYICYDNFVNKNITNEVEKDTDNDTIEELDINSRLVQTLYNKVVLSGDSYYKYFMYDSDNYVVSDASEESKLTLAYFNLTNKNFVDIGIEELNNTVLIPGFSDYHILNVVNNTVSFIPYNSLLVAYQDLFGSDVTIDKSVPVSIDSYGGIYYVYNESLDGYVPYMRISGETSASYYTGSVVRAEKSNKEIVVYEEVKEIYYDDTEINHATYVYTFNIDDDGLYSFVSRVKE</sequence>
<organism evidence="1 2">
    <name type="scientific">Candidatus Onthousia faecipullorum</name>
    <dbReference type="NCBI Taxonomy" id="2840887"/>
    <lineage>
        <taxon>Bacteria</taxon>
        <taxon>Bacillati</taxon>
        <taxon>Bacillota</taxon>
        <taxon>Bacilli</taxon>
        <taxon>Candidatus Onthousia</taxon>
    </lineage>
</organism>
<dbReference type="EMBL" id="DVKQ01000044">
    <property type="protein sequence ID" value="HIT37503.1"/>
    <property type="molecule type" value="Genomic_DNA"/>
</dbReference>
<dbReference type="AlphaFoldDB" id="A0A9D1GAT6"/>
<accession>A0A9D1GAT6</accession>
<reference evidence="1" key="1">
    <citation type="submission" date="2020-10" db="EMBL/GenBank/DDBJ databases">
        <authorList>
            <person name="Gilroy R."/>
        </authorList>
    </citation>
    <scope>NUCLEOTIDE SEQUENCE</scope>
    <source>
        <strain evidence="1">CHK195-26880</strain>
    </source>
</reference>
<evidence type="ECO:0000313" key="1">
    <source>
        <dbReference type="EMBL" id="HIT37503.1"/>
    </source>
</evidence>
<reference evidence="1" key="2">
    <citation type="journal article" date="2021" name="PeerJ">
        <title>Extensive microbial diversity within the chicken gut microbiome revealed by metagenomics and culture.</title>
        <authorList>
            <person name="Gilroy R."/>
            <person name="Ravi A."/>
            <person name="Getino M."/>
            <person name="Pursley I."/>
            <person name="Horton D.L."/>
            <person name="Alikhan N.F."/>
            <person name="Baker D."/>
            <person name="Gharbi K."/>
            <person name="Hall N."/>
            <person name="Watson M."/>
            <person name="Adriaenssens E.M."/>
            <person name="Foster-Nyarko E."/>
            <person name="Jarju S."/>
            <person name="Secka A."/>
            <person name="Antonio M."/>
            <person name="Oren A."/>
            <person name="Chaudhuri R.R."/>
            <person name="La Ragione R."/>
            <person name="Hildebrand F."/>
            <person name="Pallen M.J."/>
        </authorList>
    </citation>
    <scope>NUCLEOTIDE SEQUENCE</scope>
    <source>
        <strain evidence="1">CHK195-26880</strain>
    </source>
</reference>
<dbReference type="Proteomes" id="UP000886833">
    <property type="component" value="Unassembled WGS sequence"/>
</dbReference>
<comment type="caution">
    <text evidence="1">The sequence shown here is derived from an EMBL/GenBank/DDBJ whole genome shotgun (WGS) entry which is preliminary data.</text>
</comment>
<gene>
    <name evidence="1" type="ORF">IAB59_03370</name>
</gene>
<evidence type="ECO:0000313" key="2">
    <source>
        <dbReference type="Proteomes" id="UP000886833"/>
    </source>
</evidence>
<name>A0A9D1GAT6_9FIRM</name>
<protein>
    <submittedName>
        <fullName evidence="1">Uncharacterized protein</fullName>
    </submittedName>
</protein>
<proteinExistence type="predicted"/>